<keyword evidence="6" id="KW-1185">Reference proteome</keyword>
<dbReference type="SMART" id="SM00448">
    <property type="entry name" value="REC"/>
    <property type="match status" value="1"/>
</dbReference>
<dbReference type="PANTHER" id="PTHR48111:SF69">
    <property type="entry name" value="RESPONSE REGULATOR RECEIVER"/>
    <property type="match status" value="1"/>
</dbReference>
<evidence type="ECO:0000313" key="5">
    <source>
        <dbReference type="EMBL" id="OWT62043.1"/>
    </source>
</evidence>
<dbReference type="PANTHER" id="PTHR48111">
    <property type="entry name" value="REGULATOR OF RPOS"/>
    <property type="match status" value="1"/>
</dbReference>
<name>A0A225MNV3_9BURK</name>
<dbReference type="Gene3D" id="2.40.50.1020">
    <property type="entry name" value="LytTr DNA-binding domain"/>
    <property type="match status" value="1"/>
</dbReference>
<evidence type="ECO:0000259" key="4">
    <source>
        <dbReference type="PROSITE" id="PS50930"/>
    </source>
</evidence>
<feature type="domain" description="Response regulatory" evidence="3">
    <location>
        <begin position="3"/>
        <end position="116"/>
    </location>
</feature>
<dbReference type="PROSITE" id="PS50110">
    <property type="entry name" value="RESPONSE_REGULATORY"/>
    <property type="match status" value="1"/>
</dbReference>
<dbReference type="InterPro" id="IPR007492">
    <property type="entry name" value="LytTR_DNA-bd_dom"/>
</dbReference>
<evidence type="ECO:0000256" key="1">
    <source>
        <dbReference type="ARBA" id="ARBA00023125"/>
    </source>
</evidence>
<dbReference type="OrthoDB" id="236568at2"/>
<evidence type="ECO:0000256" key="2">
    <source>
        <dbReference type="PROSITE-ProRule" id="PRU00169"/>
    </source>
</evidence>
<dbReference type="SMART" id="SM00850">
    <property type="entry name" value="LytTR"/>
    <property type="match status" value="1"/>
</dbReference>
<dbReference type="RefSeq" id="WP_088603131.1">
    <property type="nucleotide sequence ID" value="NZ_NJIH01000004.1"/>
</dbReference>
<dbReference type="InterPro" id="IPR001789">
    <property type="entry name" value="Sig_transdc_resp-reg_receiver"/>
</dbReference>
<dbReference type="GO" id="GO:0005829">
    <property type="term" value="C:cytosol"/>
    <property type="evidence" value="ECO:0007669"/>
    <property type="project" value="TreeGrafter"/>
</dbReference>
<dbReference type="GO" id="GO:0032993">
    <property type="term" value="C:protein-DNA complex"/>
    <property type="evidence" value="ECO:0007669"/>
    <property type="project" value="TreeGrafter"/>
</dbReference>
<dbReference type="EMBL" id="NJIH01000004">
    <property type="protein sequence ID" value="OWT62043.1"/>
    <property type="molecule type" value="Genomic_DNA"/>
</dbReference>
<keyword evidence="2" id="KW-0597">Phosphoprotein</keyword>
<dbReference type="InterPro" id="IPR011006">
    <property type="entry name" value="CheY-like_superfamily"/>
</dbReference>
<protein>
    <submittedName>
        <fullName evidence="5">DNA-binding response regulator</fullName>
    </submittedName>
</protein>
<dbReference type="Pfam" id="PF00072">
    <property type="entry name" value="Response_reg"/>
    <property type="match status" value="1"/>
</dbReference>
<dbReference type="GO" id="GO:0000156">
    <property type="term" value="F:phosphorelay response regulator activity"/>
    <property type="evidence" value="ECO:0007669"/>
    <property type="project" value="TreeGrafter"/>
</dbReference>
<reference evidence="6" key="1">
    <citation type="submission" date="2017-06" db="EMBL/GenBank/DDBJ databases">
        <title>Herbaspirillum phytohormonus sp. nov., isolated from the root nodule of Robinia pseudoacacia in lead-zinc mine.</title>
        <authorList>
            <person name="Fan M."/>
            <person name="Lin Y."/>
        </authorList>
    </citation>
    <scope>NUCLEOTIDE SEQUENCE [LARGE SCALE GENOMIC DNA]</scope>
    <source>
        <strain evidence="6">SC-089</strain>
    </source>
</reference>
<dbReference type="InterPro" id="IPR039420">
    <property type="entry name" value="WalR-like"/>
</dbReference>
<dbReference type="GO" id="GO:0000976">
    <property type="term" value="F:transcription cis-regulatory region binding"/>
    <property type="evidence" value="ECO:0007669"/>
    <property type="project" value="TreeGrafter"/>
</dbReference>
<keyword evidence="1 5" id="KW-0238">DNA-binding</keyword>
<evidence type="ECO:0000259" key="3">
    <source>
        <dbReference type="PROSITE" id="PS50110"/>
    </source>
</evidence>
<dbReference type="SUPFAM" id="SSF52172">
    <property type="entry name" value="CheY-like"/>
    <property type="match status" value="1"/>
</dbReference>
<proteinExistence type="predicted"/>
<feature type="modified residue" description="4-aspartylphosphate" evidence="2">
    <location>
        <position position="54"/>
    </location>
</feature>
<comment type="caution">
    <text evidence="5">The sequence shown here is derived from an EMBL/GenBank/DDBJ whole genome shotgun (WGS) entry which is preliminary data.</text>
</comment>
<sequence length="241" mass="26376">MLSVLIVDDEAPARHYLRRLLEATPRVRVVAEAATIEQARQLACETRPDAVFLDVMLTSGTGFDLLDDLAPAQAPAVVFVSAHDSHAAQAFDVEATDYLLKPVSPERLAKTVSRLMPRANGLDLRTTSGKRFLKVQDLTIAQAQGDYVRLCGATHASELVHMTLKSLAAQLPTPPFYSLSRSLIINLDHISHISQQPSAQVEVVFSNDVDPLVLGRTASRRLRRIMAGDHQNGTTTFNMAL</sequence>
<dbReference type="Pfam" id="PF04397">
    <property type="entry name" value="LytTR"/>
    <property type="match status" value="1"/>
</dbReference>
<gene>
    <name evidence="5" type="ORF">CEY11_09570</name>
</gene>
<dbReference type="AlphaFoldDB" id="A0A225MNV3"/>
<feature type="domain" description="HTH LytTR-type" evidence="4">
    <location>
        <begin position="133"/>
        <end position="228"/>
    </location>
</feature>
<dbReference type="PROSITE" id="PS50930">
    <property type="entry name" value="HTH_LYTTR"/>
    <property type="match status" value="1"/>
</dbReference>
<accession>A0A225MNV3</accession>
<dbReference type="Gene3D" id="3.40.50.2300">
    <property type="match status" value="1"/>
</dbReference>
<evidence type="ECO:0000313" key="6">
    <source>
        <dbReference type="Proteomes" id="UP000214603"/>
    </source>
</evidence>
<dbReference type="Proteomes" id="UP000214603">
    <property type="component" value="Unassembled WGS sequence"/>
</dbReference>
<organism evidence="5 6">
    <name type="scientific">Candidimonas nitroreducens</name>
    <dbReference type="NCBI Taxonomy" id="683354"/>
    <lineage>
        <taxon>Bacteria</taxon>
        <taxon>Pseudomonadati</taxon>
        <taxon>Pseudomonadota</taxon>
        <taxon>Betaproteobacteria</taxon>
        <taxon>Burkholderiales</taxon>
        <taxon>Alcaligenaceae</taxon>
        <taxon>Candidimonas</taxon>
    </lineage>
</organism>
<dbReference type="GO" id="GO:0006355">
    <property type="term" value="P:regulation of DNA-templated transcription"/>
    <property type="evidence" value="ECO:0007669"/>
    <property type="project" value="TreeGrafter"/>
</dbReference>